<dbReference type="Proteomes" id="UP000026739">
    <property type="component" value="Unassembled WGS sequence"/>
</dbReference>
<accession>A0A059KX77</accession>
<dbReference type="AlphaFoldDB" id="A0A059KX77"/>
<reference evidence="1 2" key="1">
    <citation type="submission" date="2013-12" db="EMBL/GenBank/DDBJ databases">
        <authorList>
            <person name="Formusa P.A."/>
            <person name="Habash M."/>
            <person name="Lee H."/>
            <person name="Trevors J.T."/>
        </authorList>
    </citation>
    <scope>NUCLEOTIDE SEQUENCE [LARGE SCALE GENOMIC DNA]</scope>
    <source>
        <strain evidence="1 2">PD30</strain>
    </source>
</reference>
<name>A0A059KX77_9PSED</name>
<protein>
    <submittedName>
        <fullName evidence="1">Uncharacterized protein</fullName>
    </submittedName>
</protein>
<dbReference type="EMBL" id="AZQQ01000097">
    <property type="protein sequence ID" value="KDD66369.1"/>
    <property type="molecule type" value="Genomic_DNA"/>
</dbReference>
<organism evidence="1 2">
    <name type="scientific">Pseudomonas mandelii PD30</name>
    <dbReference type="NCBI Taxonomy" id="1419583"/>
    <lineage>
        <taxon>Bacteria</taxon>
        <taxon>Pseudomonadati</taxon>
        <taxon>Pseudomonadota</taxon>
        <taxon>Gammaproteobacteria</taxon>
        <taxon>Pseudomonadales</taxon>
        <taxon>Pseudomonadaceae</taxon>
        <taxon>Pseudomonas</taxon>
    </lineage>
</organism>
<evidence type="ECO:0000313" key="2">
    <source>
        <dbReference type="Proteomes" id="UP000026739"/>
    </source>
</evidence>
<comment type="caution">
    <text evidence="1">The sequence shown here is derived from an EMBL/GenBank/DDBJ whole genome shotgun (WGS) entry which is preliminary data.</text>
</comment>
<sequence length="30" mass="3227">MGFWGVTINVRKTLLTIGGVGGQWHQKANG</sequence>
<evidence type="ECO:0000313" key="1">
    <source>
        <dbReference type="EMBL" id="KDD66369.1"/>
    </source>
</evidence>
<gene>
    <name evidence="1" type="ORF">V466_23965</name>
</gene>
<proteinExistence type="predicted"/>